<dbReference type="EMBL" id="CARXXK010000560">
    <property type="protein sequence ID" value="CAI6370813.1"/>
    <property type="molecule type" value="Genomic_DNA"/>
</dbReference>
<dbReference type="AlphaFoldDB" id="A0AAV0XRR1"/>
<keyword evidence="2" id="KW-1185">Reference proteome</keyword>
<sequence length="77" mass="9300">MPVFHQRWHKYDRHLLAFSGNLKRARIMPVFRQRRHKYDKHWLALANISIGTRIIPVLDQHLAASTVFQYWFSAVEK</sequence>
<dbReference type="Proteomes" id="UP001160148">
    <property type="component" value="Unassembled WGS sequence"/>
</dbReference>
<protein>
    <submittedName>
        <fullName evidence="1">Uncharacterized protein</fullName>
    </submittedName>
</protein>
<comment type="caution">
    <text evidence="1">The sequence shown here is derived from an EMBL/GenBank/DDBJ whole genome shotgun (WGS) entry which is preliminary data.</text>
</comment>
<gene>
    <name evidence="1" type="ORF">MEUPH1_LOCUS24894</name>
</gene>
<name>A0AAV0XRR1_9HEMI</name>
<organism evidence="1 2">
    <name type="scientific">Macrosiphum euphorbiae</name>
    <name type="common">potato aphid</name>
    <dbReference type="NCBI Taxonomy" id="13131"/>
    <lineage>
        <taxon>Eukaryota</taxon>
        <taxon>Metazoa</taxon>
        <taxon>Ecdysozoa</taxon>
        <taxon>Arthropoda</taxon>
        <taxon>Hexapoda</taxon>
        <taxon>Insecta</taxon>
        <taxon>Pterygota</taxon>
        <taxon>Neoptera</taxon>
        <taxon>Paraneoptera</taxon>
        <taxon>Hemiptera</taxon>
        <taxon>Sternorrhyncha</taxon>
        <taxon>Aphidomorpha</taxon>
        <taxon>Aphidoidea</taxon>
        <taxon>Aphididae</taxon>
        <taxon>Macrosiphini</taxon>
        <taxon>Macrosiphum</taxon>
    </lineage>
</organism>
<reference evidence="1 2" key="1">
    <citation type="submission" date="2023-01" db="EMBL/GenBank/DDBJ databases">
        <authorList>
            <person name="Whitehead M."/>
        </authorList>
    </citation>
    <scope>NUCLEOTIDE SEQUENCE [LARGE SCALE GENOMIC DNA]</scope>
</reference>
<evidence type="ECO:0000313" key="2">
    <source>
        <dbReference type="Proteomes" id="UP001160148"/>
    </source>
</evidence>
<evidence type="ECO:0000313" key="1">
    <source>
        <dbReference type="EMBL" id="CAI6370813.1"/>
    </source>
</evidence>
<accession>A0AAV0XRR1</accession>
<proteinExistence type="predicted"/>